<dbReference type="RefSeq" id="WP_043009492.1">
    <property type="nucleotide sequence ID" value="NZ_CP009617.1"/>
</dbReference>
<name>A0AAN0SG50_9VIBR</name>
<evidence type="ECO:0000313" key="1">
    <source>
        <dbReference type="EMBL" id="AIW20293.1"/>
    </source>
</evidence>
<sequence>MENQYQEIDGIRVYHSDSSDKHDDYNPLGLTSLYNSENKHFWFLHRKKYIFDNIKNSISKNARIIEIGAGTGNVSRFLRSKGYHNLCVGEMHFSGLKYAKSYGINDCYQFDLLKSPFISEFDVVCMFDVLEHIADPNAALKNVRKMLRNDGLVVMTLPAHNWLWSREDSVAGHKKRYNREMIENELESNGFEVVSVRYFFVLIVPLLYLRRLLNPDDGSDVKESEYSNEIAINKYINFGLKFICKLEDKLSGMLPNWFGGSLFVIGKKND</sequence>
<dbReference type="KEGG" id="vcy:IX92_15185"/>
<dbReference type="Pfam" id="PF13489">
    <property type="entry name" value="Methyltransf_23"/>
    <property type="match status" value="1"/>
</dbReference>
<organism evidence="1 2">
    <name type="scientific">Vibrio coralliilyticus</name>
    <dbReference type="NCBI Taxonomy" id="190893"/>
    <lineage>
        <taxon>Bacteria</taxon>
        <taxon>Pseudomonadati</taxon>
        <taxon>Pseudomonadota</taxon>
        <taxon>Gammaproteobacteria</taxon>
        <taxon>Vibrionales</taxon>
        <taxon>Vibrionaceae</taxon>
        <taxon>Vibrio</taxon>
    </lineage>
</organism>
<reference evidence="1 2" key="1">
    <citation type="submission" date="2014-10" db="EMBL/GenBank/DDBJ databases">
        <title>The Complete Genome Sequence for the Shellfish Pathogen Vibrio coralliilyticus RE98 Isolated from a Shellfish Hatchery.</title>
        <authorList>
            <person name="Richards G.P."/>
            <person name="Bono J.L."/>
            <person name="Watson M.A."/>
            <person name="Needleman D.S."/>
        </authorList>
    </citation>
    <scope>NUCLEOTIDE SEQUENCE [LARGE SCALE GENOMIC DNA]</scope>
    <source>
        <strain evidence="1 2">RE98</strain>
    </source>
</reference>
<dbReference type="Gene3D" id="3.40.50.150">
    <property type="entry name" value="Vaccinia Virus protein VP39"/>
    <property type="match status" value="1"/>
</dbReference>
<dbReference type="AlphaFoldDB" id="A0AAN0SG50"/>
<evidence type="ECO:0008006" key="3">
    <source>
        <dbReference type="Google" id="ProtNLM"/>
    </source>
</evidence>
<gene>
    <name evidence="1" type="ORF">IX92_15185</name>
</gene>
<protein>
    <recommendedName>
        <fullName evidence="3">SAM-dependent methyltransferase</fullName>
    </recommendedName>
</protein>
<proteinExistence type="predicted"/>
<dbReference type="PANTHER" id="PTHR43861">
    <property type="entry name" value="TRANS-ACONITATE 2-METHYLTRANSFERASE-RELATED"/>
    <property type="match status" value="1"/>
</dbReference>
<dbReference type="SUPFAM" id="SSF53335">
    <property type="entry name" value="S-adenosyl-L-methionine-dependent methyltransferases"/>
    <property type="match status" value="1"/>
</dbReference>
<dbReference type="InterPro" id="IPR029063">
    <property type="entry name" value="SAM-dependent_MTases_sf"/>
</dbReference>
<accession>A0AAN0SG50</accession>
<evidence type="ECO:0000313" key="2">
    <source>
        <dbReference type="Proteomes" id="UP000030081"/>
    </source>
</evidence>
<dbReference type="CDD" id="cd02440">
    <property type="entry name" value="AdoMet_MTases"/>
    <property type="match status" value="1"/>
</dbReference>
<dbReference type="Proteomes" id="UP000030081">
    <property type="component" value="Chromosome 1"/>
</dbReference>
<dbReference type="EMBL" id="CP009617">
    <property type="protein sequence ID" value="AIW20293.1"/>
    <property type="molecule type" value="Genomic_DNA"/>
</dbReference>
<keyword evidence="2" id="KW-1185">Reference proteome</keyword>